<organism evidence="2 3">
    <name type="scientific">Eragrostis curvula</name>
    <name type="common">weeping love grass</name>
    <dbReference type="NCBI Taxonomy" id="38414"/>
    <lineage>
        <taxon>Eukaryota</taxon>
        <taxon>Viridiplantae</taxon>
        <taxon>Streptophyta</taxon>
        <taxon>Embryophyta</taxon>
        <taxon>Tracheophyta</taxon>
        <taxon>Spermatophyta</taxon>
        <taxon>Magnoliopsida</taxon>
        <taxon>Liliopsida</taxon>
        <taxon>Poales</taxon>
        <taxon>Poaceae</taxon>
        <taxon>PACMAD clade</taxon>
        <taxon>Chloridoideae</taxon>
        <taxon>Eragrostideae</taxon>
        <taxon>Eragrostidinae</taxon>
        <taxon>Eragrostis</taxon>
    </lineage>
</organism>
<proteinExistence type="predicted"/>
<evidence type="ECO:0000313" key="2">
    <source>
        <dbReference type="EMBL" id="TVU46628.1"/>
    </source>
</evidence>
<feature type="non-terminal residue" evidence="2">
    <location>
        <position position="1"/>
    </location>
</feature>
<keyword evidence="3" id="KW-1185">Reference proteome</keyword>
<feature type="region of interest" description="Disordered" evidence="1">
    <location>
        <begin position="235"/>
        <end position="264"/>
    </location>
</feature>
<evidence type="ECO:0000256" key="1">
    <source>
        <dbReference type="SAM" id="MobiDB-lite"/>
    </source>
</evidence>
<gene>
    <name evidence="2" type="ORF">EJB05_06175</name>
</gene>
<dbReference type="Proteomes" id="UP000324897">
    <property type="component" value="Chromosome 5"/>
</dbReference>
<comment type="caution">
    <text evidence="2">The sequence shown here is derived from an EMBL/GenBank/DDBJ whole genome shotgun (WGS) entry which is preliminary data.</text>
</comment>
<sequence length="264" mass="28885">MDAMDAAVTGSGGSPALHDAAGEGGSLAPLAPYPAAVPRGAPAPDAAAAADLASTAAARAAGAGADCRPGELQEPARTARQMALEHRGLEALDAREWSQGRAALVRDREQGARDASQPQMTINFRVPGYIAYLDDGSRVEFENIDHIVELNETDGYTMSSLVADLARKTKWGTCQDPVFWYWDFEKKGLQIVVSNEDLRMVFQKFQIWGKRFSFVVEFPLKPAYKSSMSIEAKMEKLPVRRNPHLPRESKRGRHTPRGNHKGPR</sequence>
<dbReference type="AlphaFoldDB" id="A0A5J9WEJ1"/>
<dbReference type="EMBL" id="RWGY01000004">
    <property type="protein sequence ID" value="TVU46628.1"/>
    <property type="molecule type" value="Genomic_DNA"/>
</dbReference>
<reference evidence="2 3" key="1">
    <citation type="journal article" date="2019" name="Sci. Rep.">
        <title>A high-quality genome of Eragrostis curvula grass provides insights into Poaceae evolution and supports new strategies to enhance forage quality.</title>
        <authorList>
            <person name="Carballo J."/>
            <person name="Santos B.A.C.M."/>
            <person name="Zappacosta D."/>
            <person name="Garbus I."/>
            <person name="Selva J.P."/>
            <person name="Gallo C.A."/>
            <person name="Diaz A."/>
            <person name="Albertini E."/>
            <person name="Caccamo M."/>
            <person name="Echenique V."/>
        </authorList>
    </citation>
    <scope>NUCLEOTIDE SEQUENCE [LARGE SCALE GENOMIC DNA]</scope>
    <source>
        <strain evidence="3">cv. Victoria</strain>
        <tissue evidence="2">Leaf</tissue>
    </source>
</reference>
<protein>
    <submittedName>
        <fullName evidence="2">Uncharacterized protein</fullName>
    </submittedName>
</protein>
<dbReference type="Gramene" id="TVU46628">
    <property type="protein sequence ID" value="TVU46628"/>
    <property type="gene ID" value="EJB05_06175"/>
</dbReference>
<accession>A0A5J9WEJ1</accession>
<feature type="region of interest" description="Disordered" evidence="1">
    <location>
        <begin position="1"/>
        <end position="23"/>
    </location>
</feature>
<name>A0A5J9WEJ1_9POAL</name>
<evidence type="ECO:0000313" key="3">
    <source>
        <dbReference type="Proteomes" id="UP000324897"/>
    </source>
</evidence>
<feature type="compositionally biased region" description="Basic residues" evidence="1">
    <location>
        <begin position="239"/>
        <end position="264"/>
    </location>
</feature>